<dbReference type="RefSeq" id="WP_114133029.1">
    <property type="nucleotide sequence ID" value="NZ_CP068435.1"/>
</dbReference>
<evidence type="ECO:0000313" key="3">
    <source>
        <dbReference type="EMBL" id="RCJ07239.1"/>
    </source>
</evidence>
<keyword evidence="2" id="KW-0812">Transmembrane</keyword>
<name>A0A367PH97_CUPNE</name>
<feature type="region of interest" description="Disordered" evidence="1">
    <location>
        <begin position="197"/>
        <end position="219"/>
    </location>
</feature>
<dbReference type="EMBL" id="QDHA01000040">
    <property type="protein sequence ID" value="RCJ07239.1"/>
    <property type="molecule type" value="Genomic_DNA"/>
</dbReference>
<accession>A0A367PH97</accession>
<evidence type="ECO:0000256" key="2">
    <source>
        <dbReference type="SAM" id="Phobius"/>
    </source>
</evidence>
<evidence type="ECO:0000256" key="1">
    <source>
        <dbReference type="SAM" id="MobiDB-lite"/>
    </source>
</evidence>
<feature type="transmembrane region" description="Helical" evidence="2">
    <location>
        <begin position="158"/>
        <end position="180"/>
    </location>
</feature>
<keyword evidence="2" id="KW-0472">Membrane</keyword>
<sequence>MTAALAVSQASQNADGYNWVYRELVGGSEDVCGALAYALYKQQKIAYIEEFVRSNHRQPTDAELQEFHRVTCLPVTLQSYSERAENLLNVFLQVALEEKARETEEKLKAAQLTQFLADSTKELRTSVTSIKGDMNQEVGKVLKAIEGKRGFFGWIGELGANLLINLLTVLVIGLAVVGLGTLDNVSGALKDAIPKAAQVKGSSDKPSAEGASSPPQAAK</sequence>
<keyword evidence="2" id="KW-1133">Transmembrane helix</keyword>
<comment type="caution">
    <text evidence="3">The sequence shown here is derived from an EMBL/GenBank/DDBJ whole genome shotgun (WGS) entry which is preliminary data.</text>
</comment>
<proteinExistence type="predicted"/>
<evidence type="ECO:0000313" key="4">
    <source>
        <dbReference type="Proteomes" id="UP000253501"/>
    </source>
</evidence>
<dbReference type="Proteomes" id="UP000253501">
    <property type="component" value="Unassembled WGS sequence"/>
</dbReference>
<organism evidence="3 4">
    <name type="scientific">Cupriavidus necator</name>
    <name type="common">Alcaligenes eutrophus</name>
    <name type="synonym">Ralstonia eutropha</name>
    <dbReference type="NCBI Taxonomy" id="106590"/>
    <lineage>
        <taxon>Bacteria</taxon>
        <taxon>Pseudomonadati</taxon>
        <taxon>Pseudomonadota</taxon>
        <taxon>Betaproteobacteria</taxon>
        <taxon>Burkholderiales</taxon>
        <taxon>Burkholderiaceae</taxon>
        <taxon>Cupriavidus</taxon>
    </lineage>
</organism>
<protein>
    <submittedName>
        <fullName evidence="3">Uncharacterized protein</fullName>
    </submittedName>
</protein>
<reference evidence="3 4" key="1">
    <citation type="submission" date="2018-04" db="EMBL/GenBank/DDBJ databases">
        <title>Cupriavidus necator CR12 genome sequencing and assembly.</title>
        <authorList>
            <person name="Ben Fekih I."/>
            <person name="Mazhar H.S."/>
            <person name="Bello S.K."/>
            <person name="Rensing C."/>
        </authorList>
    </citation>
    <scope>NUCLEOTIDE SEQUENCE [LARGE SCALE GENOMIC DNA]</scope>
    <source>
        <strain evidence="3 4">CR12</strain>
    </source>
</reference>
<gene>
    <name evidence="3" type="ORF">DDK22_17685</name>
</gene>
<dbReference type="AlphaFoldDB" id="A0A367PH97"/>